<feature type="region of interest" description="Disordered" evidence="1">
    <location>
        <begin position="74"/>
        <end position="97"/>
    </location>
</feature>
<comment type="caution">
    <text evidence="2">The sequence shown here is derived from an EMBL/GenBank/DDBJ whole genome shotgun (WGS) entry which is preliminary data.</text>
</comment>
<protein>
    <submittedName>
        <fullName evidence="2">Uncharacterized protein</fullName>
    </submittedName>
</protein>
<name>A0A5B7HEI4_PORTR</name>
<dbReference type="AlphaFoldDB" id="A0A5B7HEI4"/>
<proteinExistence type="predicted"/>
<sequence length="97" mass="10950">MNPKWDCEADPTYFIAPIPGSPSRPATPRWQRHTSTLSGFLSFGFPAFTLGHGHFASAPARHETFRDLASWEVKAEANEEGRSEEVEKDEDLDEEEE</sequence>
<keyword evidence="3" id="KW-1185">Reference proteome</keyword>
<dbReference type="EMBL" id="VSRR010031627">
    <property type="protein sequence ID" value="MPC70740.1"/>
    <property type="molecule type" value="Genomic_DNA"/>
</dbReference>
<feature type="compositionally biased region" description="Basic and acidic residues" evidence="1">
    <location>
        <begin position="74"/>
        <end position="85"/>
    </location>
</feature>
<dbReference type="Proteomes" id="UP000324222">
    <property type="component" value="Unassembled WGS sequence"/>
</dbReference>
<accession>A0A5B7HEI4</accession>
<organism evidence="2 3">
    <name type="scientific">Portunus trituberculatus</name>
    <name type="common">Swimming crab</name>
    <name type="synonym">Neptunus trituberculatus</name>
    <dbReference type="NCBI Taxonomy" id="210409"/>
    <lineage>
        <taxon>Eukaryota</taxon>
        <taxon>Metazoa</taxon>
        <taxon>Ecdysozoa</taxon>
        <taxon>Arthropoda</taxon>
        <taxon>Crustacea</taxon>
        <taxon>Multicrustacea</taxon>
        <taxon>Malacostraca</taxon>
        <taxon>Eumalacostraca</taxon>
        <taxon>Eucarida</taxon>
        <taxon>Decapoda</taxon>
        <taxon>Pleocyemata</taxon>
        <taxon>Brachyura</taxon>
        <taxon>Eubrachyura</taxon>
        <taxon>Portunoidea</taxon>
        <taxon>Portunidae</taxon>
        <taxon>Portuninae</taxon>
        <taxon>Portunus</taxon>
    </lineage>
</organism>
<gene>
    <name evidence="2" type="ORF">E2C01_064996</name>
</gene>
<reference evidence="2 3" key="1">
    <citation type="submission" date="2019-05" db="EMBL/GenBank/DDBJ databases">
        <title>Another draft genome of Portunus trituberculatus and its Hox gene families provides insights of decapod evolution.</title>
        <authorList>
            <person name="Jeong J.-H."/>
            <person name="Song I."/>
            <person name="Kim S."/>
            <person name="Choi T."/>
            <person name="Kim D."/>
            <person name="Ryu S."/>
            <person name="Kim W."/>
        </authorList>
    </citation>
    <scope>NUCLEOTIDE SEQUENCE [LARGE SCALE GENOMIC DNA]</scope>
    <source>
        <tissue evidence="2">Muscle</tissue>
    </source>
</reference>
<evidence type="ECO:0000256" key="1">
    <source>
        <dbReference type="SAM" id="MobiDB-lite"/>
    </source>
</evidence>
<feature type="compositionally biased region" description="Acidic residues" evidence="1">
    <location>
        <begin position="86"/>
        <end position="97"/>
    </location>
</feature>
<evidence type="ECO:0000313" key="3">
    <source>
        <dbReference type="Proteomes" id="UP000324222"/>
    </source>
</evidence>
<evidence type="ECO:0000313" key="2">
    <source>
        <dbReference type="EMBL" id="MPC70740.1"/>
    </source>
</evidence>